<sequence length="117" mass="12811">MAADLNTSGWDKDKLQKVRNEVVNTAQYVEGMRKGVNTTTLELTASGWLGSASARFQQAMTKWDQAMLRVRQDLETIAEKVGQNTITYAAADDDVQSGMNRVDALINTGSVDGSINR</sequence>
<dbReference type="InterPro" id="IPR010310">
    <property type="entry name" value="T7SS_ESAT-6-like"/>
</dbReference>
<dbReference type="SUPFAM" id="SSF140453">
    <property type="entry name" value="EsxAB dimer-like"/>
    <property type="match status" value="1"/>
</dbReference>
<dbReference type="EMBL" id="BMQJ01000008">
    <property type="protein sequence ID" value="GGQ02626.1"/>
    <property type="molecule type" value="Genomic_DNA"/>
</dbReference>
<dbReference type="Proteomes" id="UP000611554">
    <property type="component" value="Unassembled WGS sequence"/>
</dbReference>
<organism evidence="1 2">
    <name type="scientific">Streptosporangium pseudovulgare</name>
    <dbReference type="NCBI Taxonomy" id="35765"/>
    <lineage>
        <taxon>Bacteria</taxon>
        <taxon>Bacillati</taxon>
        <taxon>Actinomycetota</taxon>
        <taxon>Actinomycetes</taxon>
        <taxon>Streptosporangiales</taxon>
        <taxon>Streptosporangiaceae</taxon>
        <taxon>Streptosporangium</taxon>
    </lineage>
</organism>
<protein>
    <recommendedName>
        <fullName evidence="3">WXG100 family type VII secretion target</fullName>
    </recommendedName>
</protein>
<accession>A0ABQ2QZM4</accession>
<gene>
    <name evidence="1" type="ORF">GCM10010140_36030</name>
</gene>
<name>A0ABQ2QZM4_9ACTN</name>
<dbReference type="Pfam" id="PF06013">
    <property type="entry name" value="WXG100"/>
    <property type="match status" value="1"/>
</dbReference>
<dbReference type="Gene3D" id="1.10.287.1060">
    <property type="entry name" value="ESAT-6-like"/>
    <property type="match status" value="1"/>
</dbReference>
<dbReference type="InterPro" id="IPR036689">
    <property type="entry name" value="ESAT-6-like_sf"/>
</dbReference>
<evidence type="ECO:0008006" key="3">
    <source>
        <dbReference type="Google" id="ProtNLM"/>
    </source>
</evidence>
<proteinExistence type="predicted"/>
<reference evidence="2" key="1">
    <citation type="journal article" date="2019" name="Int. J. Syst. Evol. Microbiol.">
        <title>The Global Catalogue of Microorganisms (GCM) 10K type strain sequencing project: providing services to taxonomists for standard genome sequencing and annotation.</title>
        <authorList>
            <consortium name="The Broad Institute Genomics Platform"/>
            <consortium name="The Broad Institute Genome Sequencing Center for Infectious Disease"/>
            <person name="Wu L."/>
            <person name="Ma J."/>
        </authorList>
    </citation>
    <scope>NUCLEOTIDE SEQUENCE [LARGE SCALE GENOMIC DNA]</scope>
    <source>
        <strain evidence="2">JCM 3115</strain>
    </source>
</reference>
<comment type="caution">
    <text evidence="1">The sequence shown here is derived from an EMBL/GenBank/DDBJ whole genome shotgun (WGS) entry which is preliminary data.</text>
</comment>
<dbReference type="NCBIfam" id="TIGR03930">
    <property type="entry name" value="WXG100_ESAT6"/>
    <property type="match status" value="1"/>
</dbReference>
<evidence type="ECO:0000313" key="1">
    <source>
        <dbReference type="EMBL" id="GGQ02626.1"/>
    </source>
</evidence>
<keyword evidence="2" id="KW-1185">Reference proteome</keyword>
<evidence type="ECO:0000313" key="2">
    <source>
        <dbReference type="Proteomes" id="UP000611554"/>
    </source>
</evidence>
<dbReference type="RefSeq" id="WP_189247628.1">
    <property type="nucleotide sequence ID" value="NZ_BMQJ01000008.1"/>
</dbReference>